<dbReference type="GO" id="GO:0030488">
    <property type="term" value="P:tRNA methylation"/>
    <property type="evidence" value="ECO:0007669"/>
    <property type="project" value="UniProtKB-UniRule"/>
</dbReference>
<dbReference type="AlphaFoldDB" id="A0A0M2NV10"/>
<feature type="binding site" evidence="4">
    <location>
        <position position="155"/>
    </location>
    <ligand>
        <name>Mg(2+)</name>
        <dbReference type="ChEBI" id="CHEBI:18420"/>
    </ligand>
</feature>
<feature type="binding site" evidence="4">
    <location>
        <begin position="109"/>
        <end position="110"/>
    </location>
    <ligand>
        <name>S-adenosyl-L-methionine</name>
        <dbReference type="ChEBI" id="CHEBI:59789"/>
    </ligand>
</feature>
<protein>
    <recommendedName>
        <fullName evidence="4">tRNA 5-hydroxyuridine methyltransferase</fullName>
        <ecNumber evidence="4">2.1.1.-</ecNumber>
    </recommendedName>
    <alternativeName>
        <fullName evidence="4">ho5U methyltransferase</fullName>
    </alternativeName>
</protein>
<comment type="function">
    <text evidence="4">Catalyzes the methylation of 5-hydroxyuridine (ho5U) to form 5-methoxyuridine (mo5U) at position 34 in tRNAs.</text>
</comment>
<dbReference type="PROSITE" id="PS51682">
    <property type="entry name" value="SAM_OMT_I"/>
    <property type="match status" value="1"/>
</dbReference>
<feature type="binding site" evidence="4">
    <location>
        <position position="34"/>
    </location>
    <ligand>
        <name>S-adenosyl-L-methionine</name>
        <dbReference type="ChEBI" id="CHEBI:59789"/>
    </ligand>
</feature>
<feature type="binding site" evidence="4">
    <location>
        <position position="128"/>
    </location>
    <ligand>
        <name>S-adenosyl-L-methionine</name>
        <dbReference type="ChEBI" id="CHEBI:59789"/>
    </ligand>
</feature>
<keyword evidence="2 4" id="KW-0808">Transferase</keyword>
<comment type="caution">
    <text evidence="5">The sequence shown here is derived from an EMBL/GenBank/DDBJ whole genome shotgun (WGS) entry which is preliminary data.</text>
</comment>
<keyword evidence="3 4" id="KW-0949">S-adenosyl-L-methionine</keyword>
<dbReference type="PATRIC" id="fig|74704.6.peg.623"/>
<dbReference type="Gene3D" id="3.40.50.150">
    <property type="entry name" value="Vaccinia Virus protein VP39"/>
    <property type="match status" value="1"/>
</dbReference>
<keyword evidence="4" id="KW-0479">Metal-binding</keyword>
<keyword evidence="4" id="KW-0460">Magnesium</keyword>
<dbReference type="PANTHER" id="PTHR10509">
    <property type="entry name" value="O-METHYLTRANSFERASE-RELATED"/>
    <property type="match status" value="1"/>
</dbReference>
<dbReference type="CDD" id="cd02440">
    <property type="entry name" value="AdoMet_MTases"/>
    <property type="match status" value="1"/>
</dbReference>
<keyword evidence="1 4" id="KW-0489">Methyltransferase</keyword>
<feature type="binding site" evidence="4">
    <location>
        <position position="128"/>
    </location>
    <ligand>
        <name>Mg(2+)</name>
        <dbReference type="ChEBI" id="CHEBI:18420"/>
    </ligand>
</feature>
<dbReference type="HAMAP" id="MF_02217">
    <property type="entry name" value="TrmR_methyltr"/>
    <property type="match status" value="1"/>
</dbReference>
<evidence type="ECO:0000313" key="6">
    <source>
        <dbReference type="Proteomes" id="UP000034455"/>
    </source>
</evidence>
<feature type="binding site" evidence="4">
    <location>
        <position position="81"/>
    </location>
    <ligand>
        <name>S-adenosyl-L-methionine</name>
        <dbReference type="ChEBI" id="CHEBI:59789"/>
    </ligand>
</feature>
<comment type="subunit">
    <text evidence="4">Homodimer.</text>
</comment>
<dbReference type="InterPro" id="IPR002935">
    <property type="entry name" value="SAM_O-MeTrfase"/>
</dbReference>
<dbReference type="InterPro" id="IPR050362">
    <property type="entry name" value="Cation-dep_OMT"/>
</dbReference>
<evidence type="ECO:0000256" key="4">
    <source>
        <dbReference type="HAMAP-Rule" id="MF_02217"/>
    </source>
</evidence>
<dbReference type="PANTHER" id="PTHR10509:SF14">
    <property type="entry name" value="CAFFEOYL-COA O-METHYLTRANSFERASE 3-RELATED"/>
    <property type="match status" value="1"/>
</dbReference>
<dbReference type="GO" id="GO:0016300">
    <property type="term" value="F:tRNA (uridine) methyltransferase activity"/>
    <property type="evidence" value="ECO:0007669"/>
    <property type="project" value="UniProtKB-UniRule"/>
</dbReference>
<reference evidence="5 6" key="1">
    <citation type="submission" date="2015-03" db="EMBL/GenBank/DDBJ databases">
        <title>Genome Assembly of Staphylococcus cohnii subsp. cohnii strain G22B2.</title>
        <authorList>
            <person name="Nair G."/>
            <person name="Kaur G."/>
            <person name="Khatri I."/>
            <person name="Singh N.K."/>
            <person name="Sathyabama S."/>
            <person name="Maurya S.K."/>
            <person name="Subramanian S."/>
            <person name="Agrewala J.N."/>
            <person name="Mayilraj S."/>
        </authorList>
    </citation>
    <scope>NUCLEOTIDE SEQUENCE [LARGE SCALE GENOMIC DNA]</scope>
    <source>
        <strain evidence="5 6">G22B2</strain>
    </source>
</reference>
<dbReference type="InterPro" id="IPR029063">
    <property type="entry name" value="SAM-dependent_MTases_sf"/>
</dbReference>
<evidence type="ECO:0000313" key="5">
    <source>
        <dbReference type="EMBL" id="KKI63561.1"/>
    </source>
</evidence>
<dbReference type="SUPFAM" id="SSF53335">
    <property type="entry name" value="S-adenosyl-L-methionine-dependent methyltransferases"/>
    <property type="match status" value="1"/>
</dbReference>
<keyword evidence="4" id="KW-0819">tRNA processing</keyword>
<evidence type="ECO:0000256" key="1">
    <source>
        <dbReference type="ARBA" id="ARBA00022603"/>
    </source>
</evidence>
<dbReference type="InterPro" id="IPR043675">
    <property type="entry name" value="TrmR_methyltr"/>
</dbReference>
<dbReference type="GO" id="GO:0008171">
    <property type="term" value="F:O-methyltransferase activity"/>
    <property type="evidence" value="ECO:0007669"/>
    <property type="project" value="InterPro"/>
</dbReference>
<gene>
    <name evidence="4" type="primary">trmR</name>
    <name evidence="5" type="ORF">UF66_0608</name>
</gene>
<dbReference type="Proteomes" id="UP000034455">
    <property type="component" value="Unassembled WGS sequence"/>
</dbReference>
<comment type="catalytic activity">
    <reaction evidence="4">
        <text>5-hydroxyuridine(34) in tRNA + S-adenosyl-L-methionine = 5-methoxyuridine(34) in tRNA + S-adenosyl-L-homocysteine + H(+)</text>
        <dbReference type="Rhea" id="RHEA:60524"/>
        <dbReference type="Rhea" id="RHEA-COMP:13381"/>
        <dbReference type="Rhea" id="RHEA-COMP:15591"/>
        <dbReference type="ChEBI" id="CHEBI:15378"/>
        <dbReference type="ChEBI" id="CHEBI:57856"/>
        <dbReference type="ChEBI" id="CHEBI:59789"/>
        <dbReference type="ChEBI" id="CHEBI:136877"/>
        <dbReference type="ChEBI" id="CHEBI:143860"/>
    </reaction>
</comment>
<dbReference type="Pfam" id="PF01596">
    <property type="entry name" value="Methyltransf_3"/>
    <property type="match status" value="1"/>
</dbReference>
<comment type="similarity">
    <text evidence="4">Belongs to the class I-like SAM-binding methyltransferase superfamily. Cation-dependent O-methyltransferase family.</text>
</comment>
<accession>A0A0M2NV10</accession>
<feature type="binding site" evidence="4">
    <location>
        <position position="64"/>
    </location>
    <ligand>
        <name>S-adenosyl-L-methionine</name>
        <dbReference type="ChEBI" id="CHEBI:59789"/>
    </ligand>
</feature>
<organism evidence="5 6">
    <name type="scientific">Staphylococcus cohnii subsp. cohnii</name>
    <dbReference type="NCBI Taxonomy" id="74704"/>
    <lineage>
        <taxon>Bacteria</taxon>
        <taxon>Bacillati</taxon>
        <taxon>Bacillota</taxon>
        <taxon>Bacilli</taxon>
        <taxon>Bacillales</taxon>
        <taxon>Staphylococcaceae</taxon>
        <taxon>Staphylococcus</taxon>
        <taxon>Staphylococcus cohnii species complex</taxon>
    </lineage>
</organism>
<evidence type="ECO:0000256" key="2">
    <source>
        <dbReference type="ARBA" id="ARBA00022679"/>
    </source>
</evidence>
<name>A0A0M2NV10_STACC</name>
<dbReference type="RefSeq" id="WP_019469410.1">
    <property type="nucleotide sequence ID" value="NZ_LAKJ01000013.1"/>
</dbReference>
<evidence type="ECO:0000256" key="3">
    <source>
        <dbReference type="ARBA" id="ARBA00022691"/>
    </source>
</evidence>
<feature type="binding site" evidence="4">
    <location>
        <position position="154"/>
    </location>
    <ligand>
        <name>Mg(2+)</name>
        <dbReference type="ChEBI" id="CHEBI:18420"/>
    </ligand>
</feature>
<dbReference type="EC" id="2.1.1.-" evidence="4"/>
<dbReference type="GO" id="GO:0000287">
    <property type="term" value="F:magnesium ion binding"/>
    <property type="evidence" value="ECO:0007669"/>
    <property type="project" value="UniProtKB-UniRule"/>
</dbReference>
<sequence>MDNNQSYLLELHKENDIAIEQLRPYAVEHHVPIVDRLTLDMIKQLIRIHKPNRILEIGTAIGYSSMQFASVSKEIKVVTIERDDDMQLKAKENFTKFGYETQIELIEKDALEAFENIQHQSFDMIFIDAAKAQSKKFFTLYAPLLKEGGIVVTDNVLYHGFVSDISVVRSRNVRQMVKKVQEYNEWLMAQPHFRTNFLNMDDGLAISIKGESK</sequence>
<dbReference type="GO" id="GO:0008757">
    <property type="term" value="F:S-adenosylmethionine-dependent methyltransferase activity"/>
    <property type="evidence" value="ECO:0007669"/>
    <property type="project" value="TreeGrafter"/>
</dbReference>
<dbReference type="EMBL" id="LAKJ01000013">
    <property type="protein sequence ID" value="KKI63561.1"/>
    <property type="molecule type" value="Genomic_DNA"/>
</dbReference>
<proteinExistence type="inferred from homology"/>